<feature type="transmembrane region" description="Helical" evidence="1">
    <location>
        <begin position="345"/>
        <end position="361"/>
    </location>
</feature>
<dbReference type="Pfam" id="PF07697">
    <property type="entry name" value="7TMR-HDED"/>
    <property type="match status" value="1"/>
</dbReference>
<reference evidence="3 4" key="1">
    <citation type="submission" date="2019-08" db="EMBL/GenBank/DDBJ databases">
        <title>Genomes of Antarctic Bizionia species.</title>
        <authorList>
            <person name="Bowman J.P."/>
        </authorList>
    </citation>
    <scope>NUCLEOTIDE SEQUENCE [LARGE SCALE GENOMIC DNA]</scope>
    <source>
        <strain evidence="3 4">IC164</strain>
    </source>
</reference>
<feature type="transmembrane region" description="Helical" evidence="1">
    <location>
        <begin position="391"/>
        <end position="412"/>
    </location>
</feature>
<sequence length="682" mass="78394">MKDFINTFYKNHSLLYKVILFIATTFLIVYLFPKSGRFKYNFEKGKPWQSETLYAPFNFAIQKTPIELSKEKEDIESSAVKYFSIDTKVLPIVKRDYQGNFHKIFPDSIYGDEGDSLKRQGEQIVDELYEFGILEDNLSSAKTTNVTILEDRVERYKTQFSNIYQLENIKNDVLEKLKKANLETYESEYIALFFDIIKPNLTYNKIFTETVLNQAVQSISFTRGSIEKETLIISKGEIVEGNKFLILKSLESEYESQVWNESNYNLIVFAYTLLVALALMILLLFLRKYRLDVFKNDTKVTFIFFNILLMVFLTSLMVNYNSKYIYIIPLAMLPLVLKAFFDARLGLFTHVITVLLLGSIVPNSYEYMFLQIIAGIVTILTVSELYKRANLFISVGQITLIYIIAYFAFFVIHEGSVETLKWETFAMFVLCGLATLFVQPLIYIYEKLFGLVSDVSLLELSDTNSKLLKQLSNDAPGTFHHSLNVANLAEAAANEIGANAMLVRVGALYHDIGKMRNPTYFTENQSSGVNPHDDLSPIESARIIVGHVINGIEIAKKNNLPDRVIDFIRTHHGTSTVYYFYMKEKRVNEDVSITDFSYPGPKPFSKETAILMMCDSVEAASKSLKDPTSTKIDKFVENILNKQMDEDQFLNANITFKEIQVIKKVLKRKLANIYHLRIEYPE</sequence>
<dbReference type="RefSeq" id="WP_148381386.1">
    <property type="nucleotide sequence ID" value="NZ_VSKN01000019.1"/>
</dbReference>
<evidence type="ECO:0000259" key="2">
    <source>
        <dbReference type="PROSITE" id="PS51831"/>
    </source>
</evidence>
<dbReference type="InterPro" id="IPR052722">
    <property type="entry name" value="PgpH_phosphodiesterase"/>
</dbReference>
<comment type="caution">
    <text evidence="3">The sequence shown here is derived from an EMBL/GenBank/DDBJ whole genome shotgun (WGS) entry which is preliminary data.</text>
</comment>
<protein>
    <submittedName>
        <fullName evidence="3">HDIG domain-containing protein</fullName>
    </submittedName>
</protein>
<dbReference type="Pfam" id="PF07698">
    <property type="entry name" value="7TM-7TMR_HD"/>
    <property type="match status" value="1"/>
</dbReference>
<dbReference type="InterPro" id="IPR011621">
    <property type="entry name" value="Metal-dep_PHydrolase_7TM_intra"/>
</dbReference>
<dbReference type="InterPro" id="IPR006675">
    <property type="entry name" value="HDIG_dom"/>
</dbReference>
<accession>A0ABY3M881</accession>
<feature type="transmembrane region" description="Helical" evidence="1">
    <location>
        <begin position="424"/>
        <end position="445"/>
    </location>
</feature>
<dbReference type="SMART" id="SM00471">
    <property type="entry name" value="HDc"/>
    <property type="match status" value="1"/>
</dbReference>
<dbReference type="SUPFAM" id="SSF109604">
    <property type="entry name" value="HD-domain/PDEase-like"/>
    <property type="match status" value="1"/>
</dbReference>
<dbReference type="PANTHER" id="PTHR36442:SF1">
    <property type="entry name" value="CYCLIC-DI-AMP PHOSPHODIESTERASE PGPH"/>
    <property type="match status" value="1"/>
</dbReference>
<keyword evidence="1" id="KW-0472">Membrane</keyword>
<feature type="transmembrane region" description="Helical" evidence="1">
    <location>
        <begin position="367"/>
        <end position="386"/>
    </location>
</feature>
<dbReference type="NCBIfam" id="TIGR00277">
    <property type="entry name" value="HDIG"/>
    <property type="match status" value="1"/>
</dbReference>
<feature type="transmembrane region" description="Helical" evidence="1">
    <location>
        <begin position="14"/>
        <end position="32"/>
    </location>
</feature>
<evidence type="ECO:0000313" key="3">
    <source>
        <dbReference type="EMBL" id="TYC10112.1"/>
    </source>
</evidence>
<feature type="transmembrane region" description="Helical" evidence="1">
    <location>
        <begin position="298"/>
        <end position="318"/>
    </location>
</feature>
<gene>
    <name evidence="3" type="ORF">ES677_12130</name>
</gene>
<organism evidence="3 4">
    <name type="scientific">Bizionia gelidisalsuginis</name>
    <dbReference type="NCBI Taxonomy" id="291188"/>
    <lineage>
        <taxon>Bacteria</taxon>
        <taxon>Pseudomonadati</taxon>
        <taxon>Bacteroidota</taxon>
        <taxon>Flavobacteriia</taxon>
        <taxon>Flavobacteriales</taxon>
        <taxon>Flavobacteriaceae</taxon>
        <taxon>Bizionia</taxon>
    </lineage>
</organism>
<dbReference type="InterPro" id="IPR006674">
    <property type="entry name" value="HD_domain"/>
</dbReference>
<feature type="transmembrane region" description="Helical" evidence="1">
    <location>
        <begin position="266"/>
        <end position="286"/>
    </location>
</feature>
<keyword evidence="4" id="KW-1185">Reference proteome</keyword>
<dbReference type="InterPro" id="IPR011624">
    <property type="entry name" value="Metal-dep_PHydrolase_7TM_extra"/>
</dbReference>
<dbReference type="Proteomes" id="UP000323621">
    <property type="component" value="Unassembled WGS sequence"/>
</dbReference>
<name>A0ABY3M881_9FLAO</name>
<keyword evidence="1" id="KW-0812">Transmembrane</keyword>
<dbReference type="PANTHER" id="PTHR36442">
    <property type="entry name" value="CYCLIC-DI-AMP PHOSPHODIESTERASE PGPH"/>
    <property type="match status" value="1"/>
</dbReference>
<evidence type="ECO:0000256" key="1">
    <source>
        <dbReference type="SAM" id="Phobius"/>
    </source>
</evidence>
<keyword evidence="1" id="KW-1133">Transmembrane helix</keyword>
<dbReference type="Pfam" id="PF01966">
    <property type="entry name" value="HD"/>
    <property type="match status" value="1"/>
</dbReference>
<dbReference type="InterPro" id="IPR003607">
    <property type="entry name" value="HD/PDEase_dom"/>
</dbReference>
<proteinExistence type="predicted"/>
<dbReference type="EMBL" id="VSKN01000019">
    <property type="protein sequence ID" value="TYC10112.1"/>
    <property type="molecule type" value="Genomic_DNA"/>
</dbReference>
<dbReference type="CDD" id="cd00077">
    <property type="entry name" value="HDc"/>
    <property type="match status" value="1"/>
</dbReference>
<dbReference type="PROSITE" id="PS51831">
    <property type="entry name" value="HD"/>
    <property type="match status" value="1"/>
</dbReference>
<dbReference type="Gene3D" id="1.10.3210.10">
    <property type="entry name" value="Hypothetical protein af1432"/>
    <property type="match status" value="1"/>
</dbReference>
<feature type="domain" description="HD" evidence="2">
    <location>
        <begin position="478"/>
        <end position="620"/>
    </location>
</feature>
<evidence type="ECO:0000313" key="4">
    <source>
        <dbReference type="Proteomes" id="UP000323621"/>
    </source>
</evidence>